<sequence>MLILPPVQRADAQNAWALRRRWEDAVALTVKVPMALALSMSKVRRHGAAHPRGMVIHFPLLLVHSLHEWSWRQAHVELRQVNFEIKNSGSVPLCGVVFKRHSSVWGREIEQRRGGMTYNGSGKPTAKIVTPKKYSGIDNEQRGRKSMGK</sequence>
<comment type="caution">
    <text evidence="2">The sequence shown here is derived from an EMBL/GenBank/DDBJ whole genome shotgun (WGS) entry which is preliminary data.</text>
</comment>
<evidence type="ECO:0000313" key="2">
    <source>
        <dbReference type="EMBL" id="KAL3074509.1"/>
    </source>
</evidence>
<organism evidence="2 3">
    <name type="scientific">Heterodera schachtii</name>
    <name type="common">Sugarbeet cyst nematode worm</name>
    <name type="synonym">Tylenchus schachtii</name>
    <dbReference type="NCBI Taxonomy" id="97005"/>
    <lineage>
        <taxon>Eukaryota</taxon>
        <taxon>Metazoa</taxon>
        <taxon>Ecdysozoa</taxon>
        <taxon>Nematoda</taxon>
        <taxon>Chromadorea</taxon>
        <taxon>Rhabditida</taxon>
        <taxon>Tylenchina</taxon>
        <taxon>Tylenchomorpha</taxon>
        <taxon>Tylenchoidea</taxon>
        <taxon>Heteroderidae</taxon>
        <taxon>Heteroderinae</taxon>
        <taxon>Heterodera</taxon>
    </lineage>
</organism>
<accession>A0ABD2I1W3</accession>
<protein>
    <recommendedName>
        <fullName evidence="4">Gland protein</fullName>
    </recommendedName>
</protein>
<keyword evidence="3" id="KW-1185">Reference proteome</keyword>
<dbReference type="AlphaFoldDB" id="A0ABD2I1W3"/>
<evidence type="ECO:0008006" key="4">
    <source>
        <dbReference type="Google" id="ProtNLM"/>
    </source>
</evidence>
<evidence type="ECO:0000256" key="1">
    <source>
        <dbReference type="SAM" id="MobiDB-lite"/>
    </source>
</evidence>
<name>A0ABD2I1W3_HETSC</name>
<evidence type="ECO:0000313" key="3">
    <source>
        <dbReference type="Proteomes" id="UP001620645"/>
    </source>
</evidence>
<dbReference type="Proteomes" id="UP001620645">
    <property type="component" value="Unassembled WGS sequence"/>
</dbReference>
<feature type="region of interest" description="Disordered" evidence="1">
    <location>
        <begin position="115"/>
        <end position="149"/>
    </location>
</feature>
<proteinExistence type="predicted"/>
<dbReference type="EMBL" id="JBICCN010000357">
    <property type="protein sequence ID" value="KAL3074509.1"/>
    <property type="molecule type" value="Genomic_DNA"/>
</dbReference>
<gene>
    <name evidence="2" type="ORF">niasHS_015339</name>
</gene>
<reference evidence="2 3" key="1">
    <citation type="submission" date="2024-10" db="EMBL/GenBank/DDBJ databases">
        <authorList>
            <person name="Kim D."/>
        </authorList>
    </citation>
    <scope>NUCLEOTIDE SEQUENCE [LARGE SCALE GENOMIC DNA]</scope>
    <source>
        <strain evidence="2">Taebaek</strain>
    </source>
</reference>